<gene>
    <name evidence="1" type="ORF">D9611_014842</name>
</gene>
<dbReference type="AlphaFoldDB" id="A0A8H5BSS9"/>
<name>A0A8H5BSS9_9AGAR</name>
<organism evidence="1 2">
    <name type="scientific">Ephemerocybe angulata</name>
    <dbReference type="NCBI Taxonomy" id="980116"/>
    <lineage>
        <taxon>Eukaryota</taxon>
        <taxon>Fungi</taxon>
        <taxon>Dikarya</taxon>
        <taxon>Basidiomycota</taxon>
        <taxon>Agaricomycotina</taxon>
        <taxon>Agaricomycetes</taxon>
        <taxon>Agaricomycetidae</taxon>
        <taxon>Agaricales</taxon>
        <taxon>Agaricineae</taxon>
        <taxon>Psathyrellaceae</taxon>
        <taxon>Ephemerocybe</taxon>
    </lineage>
</organism>
<sequence>MFVAEFQWELVRLVRLSTSADLKSEWGEFWCDIVHLSRLYRHLLEEAERAANTAPPPAGGGGGGGYLDCGRGVGGGYGGRGRRGRCGRGRGVVGMLEEGTYKEEERVGSLDRFTGECHVILEGVREEEYEGDFEAW</sequence>
<comment type="caution">
    <text evidence="1">The sequence shown here is derived from an EMBL/GenBank/DDBJ whole genome shotgun (WGS) entry which is preliminary data.</text>
</comment>
<dbReference type="Proteomes" id="UP000541558">
    <property type="component" value="Unassembled WGS sequence"/>
</dbReference>
<evidence type="ECO:0000313" key="1">
    <source>
        <dbReference type="EMBL" id="KAF5328551.1"/>
    </source>
</evidence>
<evidence type="ECO:0000313" key="2">
    <source>
        <dbReference type="Proteomes" id="UP000541558"/>
    </source>
</evidence>
<dbReference type="EMBL" id="JAACJK010000127">
    <property type="protein sequence ID" value="KAF5328551.1"/>
    <property type="molecule type" value="Genomic_DNA"/>
</dbReference>
<keyword evidence="2" id="KW-1185">Reference proteome</keyword>
<reference evidence="1 2" key="1">
    <citation type="journal article" date="2020" name="ISME J.">
        <title>Uncovering the hidden diversity of litter-decomposition mechanisms in mushroom-forming fungi.</title>
        <authorList>
            <person name="Floudas D."/>
            <person name="Bentzer J."/>
            <person name="Ahren D."/>
            <person name="Johansson T."/>
            <person name="Persson P."/>
            <person name="Tunlid A."/>
        </authorList>
    </citation>
    <scope>NUCLEOTIDE SEQUENCE [LARGE SCALE GENOMIC DNA]</scope>
    <source>
        <strain evidence="1 2">CBS 175.51</strain>
    </source>
</reference>
<proteinExistence type="predicted"/>
<accession>A0A8H5BSS9</accession>
<protein>
    <submittedName>
        <fullName evidence="1">Uncharacterized protein</fullName>
    </submittedName>
</protein>